<dbReference type="InterPro" id="IPR050669">
    <property type="entry name" value="Hemerythrin"/>
</dbReference>
<name>E1RHE6_METP4</name>
<accession>E1RHE6</accession>
<dbReference type="GeneID" id="9745281"/>
<organism evidence="5 6">
    <name type="scientific">Methanolacinia petrolearia (strain DSM 11571 / OCM 486 / SEBR 4847)</name>
    <name type="common">Methanoplanus petrolearius</name>
    <dbReference type="NCBI Taxonomy" id="679926"/>
    <lineage>
        <taxon>Archaea</taxon>
        <taxon>Methanobacteriati</taxon>
        <taxon>Methanobacteriota</taxon>
        <taxon>Stenosarchaea group</taxon>
        <taxon>Methanomicrobia</taxon>
        <taxon>Methanomicrobiales</taxon>
        <taxon>Methanomicrobiaceae</taxon>
        <taxon>Methanolacinia</taxon>
    </lineage>
</organism>
<proteinExistence type="inferred from homology"/>
<dbReference type="InterPro" id="IPR016131">
    <property type="entry name" value="Haemerythrin_Fe_BS"/>
</dbReference>
<dbReference type="EMBL" id="CP002117">
    <property type="protein sequence ID" value="ADN37529.1"/>
    <property type="molecule type" value="Genomic_DNA"/>
</dbReference>
<dbReference type="KEGG" id="mpi:Mpet_2786"/>
<evidence type="ECO:0000256" key="3">
    <source>
        <dbReference type="ARBA" id="ARBA00023004"/>
    </source>
</evidence>
<comment type="similarity">
    <text evidence="1">Belongs to the hemerythrin family.</text>
</comment>
<dbReference type="InterPro" id="IPR035938">
    <property type="entry name" value="Hemerythrin-like_sf"/>
</dbReference>
<dbReference type="PANTHER" id="PTHR37164:SF1">
    <property type="entry name" value="BACTERIOHEMERYTHRIN"/>
    <property type="match status" value="1"/>
</dbReference>
<dbReference type="NCBIfam" id="NF033749">
    <property type="entry name" value="bact_hemeryth"/>
    <property type="match status" value="1"/>
</dbReference>
<dbReference type="InterPro" id="IPR012312">
    <property type="entry name" value="Hemerythrin-like"/>
</dbReference>
<protein>
    <submittedName>
        <fullName evidence="5">Hemerythrin-like metal-binding protein</fullName>
    </submittedName>
</protein>
<evidence type="ECO:0000256" key="1">
    <source>
        <dbReference type="ARBA" id="ARBA00010587"/>
    </source>
</evidence>
<evidence type="ECO:0000259" key="4">
    <source>
        <dbReference type="Pfam" id="PF01814"/>
    </source>
</evidence>
<keyword evidence="3" id="KW-0408">Iron</keyword>
<reference evidence="5 6" key="1">
    <citation type="journal article" date="2010" name="Stand. Genomic Sci.">
        <title>Complete genome sequence of Methanoplanus petrolearius type strain (SEBR 4847).</title>
        <authorList>
            <person name="Brambilla E."/>
            <person name="Djao O.D."/>
            <person name="Daligault H."/>
            <person name="Lapidus A."/>
            <person name="Lucas S."/>
            <person name="Hammon N."/>
            <person name="Nolan M."/>
            <person name="Tice H."/>
            <person name="Cheng J.F."/>
            <person name="Han C."/>
            <person name="Tapia R."/>
            <person name="Goodwin L."/>
            <person name="Pitluck S."/>
            <person name="Liolios K."/>
            <person name="Ivanova N."/>
            <person name="Mavromatis K."/>
            <person name="Mikhailova N."/>
            <person name="Pati A."/>
            <person name="Chen A."/>
            <person name="Palaniappan K."/>
            <person name="Land M."/>
            <person name="Hauser L."/>
            <person name="Chang Y.J."/>
            <person name="Jeffries C.D."/>
            <person name="Rohde M."/>
            <person name="Spring S."/>
            <person name="Sikorski J."/>
            <person name="Goker M."/>
            <person name="Woyke T."/>
            <person name="Bristow J."/>
            <person name="Eisen J.A."/>
            <person name="Markowitz V."/>
            <person name="Hugenholtz P."/>
            <person name="Kyrpides N.C."/>
            <person name="Klenk H.P."/>
        </authorList>
    </citation>
    <scope>NUCLEOTIDE SEQUENCE [LARGE SCALE GENOMIC DNA]</scope>
    <source>
        <strain evidence="6">DSM 11571 / OCM 486 / SEBR 4847</strain>
    </source>
</reference>
<dbReference type="InterPro" id="IPR012827">
    <property type="entry name" value="Hemerythrin_metal-bd"/>
</dbReference>
<dbReference type="Pfam" id="PF01814">
    <property type="entry name" value="Hemerythrin"/>
    <property type="match status" value="1"/>
</dbReference>
<dbReference type="STRING" id="679926.Mpet_2786"/>
<evidence type="ECO:0000313" key="6">
    <source>
        <dbReference type="Proteomes" id="UP000006565"/>
    </source>
</evidence>
<feature type="domain" description="Hemerythrin-like" evidence="4">
    <location>
        <begin position="13"/>
        <end position="125"/>
    </location>
</feature>
<keyword evidence="2" id="KW-0479">Metal-binding</keyword>
<dbReference type="RefSeq" id="WP_013330702.1">
    <property type="nucleotide sequence ID" value="NC_014507.1"/>
</dbReference>
<dbReference type="eggNOG" id="arCOG06577">
    <property type="taxonomic scope" value="Archaea"/>
</dbReference>
<evidence type="ECO:0000313" key="5">
    <source>
        <dbReference type="EMBL" id="ADN37529.1"/>
    </source>
</evidence>
<dbReference type="Proteomes" id="UP000006565">
    <property type="component" value="Chromosome"/>
</dbReference>
<gene>
    <name evidence="5" type="ordered locus">Mpet_2786</name>
</gene>
<evidence type="ECO:0000256" key="2">
    <source>
        <dbReference type="ARBA" id="ARBA00022723"/>
    </source>
</evidence>
<dbReference type="Gene3D" id="1.20.120.50">
    <property type="entry name" value="Hemerythrin-like"/>
    <property type="match status" value="1"/>
</dbReference>
<dbReference type="SUPFAM" id="SSF47188">
    <property type="entry name" value="Hemerythrin-like"/>
    <property type="match status" value="1"/>
</dbReference>
<keyword evidence="6" id="KW-1185">Reference proteome</keyword>
<dbReference type="NCBIfam" id="TIGR02481">
    <property type="entry name" value="hemeryth_dom"/>
    <property type="match status" value="1"/>
</dbReference>
<dbReference type="OrthoDB" id="15541at2157"/>
<dbReference type="AlphaFoldDB" id="E1RHE6"/>
<dbReference type="HOGENOM" id="CLU_086902_3_1_2"/>
<dbReference type="PANTHER" id="PTHR37164">
    <property type="entry name" value="BACTERIOHEMERYTHRIN"/>
    <property type="match status" value="1"/>
</dbReference>
<dbReference type="GO" id="GO:0046872">
    <property type="term" value="F:metal ion binding"/>
    <property type="evidence" value="ECO:0007669"/>
    <property type="project" value="UniProtKB-KW"/>
</dbReference>
<dbReference type="PROSITE" id="PS00550">
    <property type="entry name" value="HEMERYTHRINS"/>
    <property type="match status" value="1"/>
</dbReference>
<dbReference type="CDD" id="cd12107">
    <property type="entry name" value="Hemerythrin"/>
    <property type="match status" value="1"/>
</dbReference>
<sequence>MAYMEWSENLSVGIKEIDEQHKKLVSQINALHDGMRSGQGKDTLEKTLGELADYTQYHFKTEEKYMERFGYPDFEKHREEHDAFVGKVADFQNAFSSGKLGLSIDVMKFLSGWVAGHIKGTDKNYTECFKDHGLL</sequence>